<keyword evidence="1" id="KW-1133">Transmembrane helix</keyword>
<keyword evidence="1" id="KW-0812">Transmembrane</keyword>
<protein>
    <submittedName>
        <fullName evidence="2">Uncharacterized protein</fullName>
    </submittedName>
</protein>
<gene>
    <name evidence="2" type="ORF">SAMN04488034_101910</name>
</gene>
<feature type="transmembrane region" description="Helical" evidence="1">
    <location>
        <begin position="7"/>
        <end position="27"/>
    </location>
</feature>
<dbReference type="OrthoDB" id="1362378at2"/>
<dbReference type="STRING" id="390640.SAMN04488034_101910"/>
<feature type="transmembrane region" description="Helical" evidence="1">
    <location>
        <begin position="47"/>
        <end position="64"/>
    </location>
</feature>
<proteinExistence type="predicted"/>
<organism evidence="2 3">
    <name type="scientific">Salinimicrobium catena</name>
    <dbReference type="NCBI Taxonomy" id="390640"/>
    <lineage>
        <taxon>Bacteria</taxon>
        <taxon>Pseudomonadati</taxon>
        <taxon>Bacteroidota</taxon>
        <taxon>Flavobacteriia</taxon>
        <taxon>Flavobacteriales</taxon>
        <taxon>Flavobacteriaceae</taxon>
        <taxon>Salinimicrobium</taxon>
    </lineage>
</organism>
<evidence type="ECO:0000313" key="2">
    <source>
        <dbReference type="EMBL" id="SEE57566.1"/>
    </source>
</evidence>
<dbReference type="Proteomes" id="UP000199448">
    <property type="component" value="Unassembled WGS sequence"/>
</dbReference>
<dbReference type="AlphaFoldDB" id="A0A1H5JYE2"/>
<evidence type="ECO:0000313" key="3">
    <source>
        <dbReference type="Proteomes" id="UP000199448"/>
    </source>
</evidence>
<feature type="transmembrane region" description="Helical" evidence="1">
    <location>
        <begin position="76"/>
        <end position="92"/>
    </location>
</feature>
<accession>A0A1H5JYE2</accession>
<keyword evidence="3" id="KW-1185">Reference proteome</keyword>
<sequence>MIKKEISIGFLTGLFANIIGMLIYILIFSEVSVSQTITKSIEGDFMGTLITAGAILNFLPFFVFLKKEQHYRARGVLMASIMAALVIAILKLV</sequence>
<dbReference type="EMBL" id="FNUG01000001">
    <property type="protein sequence ID" value="SEE57566.1"/>
    <property type="molecule type" value="Genomic_DNA"/>
</dbReference>
<reference evidence="2 3" key="1">
    <citation type="submission" date="2016-10" db="EMBL/GenBank/DDBJ databases">
        <authorList>
            <person name="de Groot N.N."/>
        </authorList>
    </citation>
    <scope>NUCLEOTIDE SEQUENCE [LARGE SCALE GENOMIC DNA]</scope>
    <source>
        <strain evidence="2 3">DSM 23553</strain>
    </source>
</reference>
<keyword evidence="1" id="KW-0472">Membrane</keyword>
<evidence type="ECO:0000256" key="1">
    <source>
        <dbReference type="SAM" id="Phobius"/>
    </source>
</evidence>
<dbReference type="RefSeq" id="WP_093112117.1">
    <property type="nucleotide sequence ID" value="NZ_FNGG01000001.1"/>
</dbReference>
<name>A0A1H5JYE2_9FLAO</name>